<evidence type="ECO:0000259" key="2">
    <source>
        <dbReference type="Pfam" id="PF04233"/>
    </source>
</evidence>
<dbReference type="RefSeq" id="YP_008059669.1">
    <property type="nucleotide sequence ID" value="NC_021330.1"/>
</dbReference>
<keyword evidence="4" id="KW-1185">Reference proteome</keyword>
<feature type="domain" description="Phage head morphogenesis" evidence="2">
    <location>
        <begin position="166"/>
        <end position="237"/>
    </location>
</feature>
<organism evidence="3 4">
    <name type="scientific">Haloarcula californiae tailed virus 1</name>
    <dbReference type="NCBI Taxonomy" id="1273746"/>
    <lineage>
        <taxon>Viruses</taxon>
        <taxon>Duplodnaviria</taxon>
        <taxon>Heunggongvirae</taxon>
        <taxon>Uroviricota</taxon>
        <taxon>Caudoviricetes</taxon>
        <taxon>Thumleimavirales</taxon>
        <taxon>Druskaviridae</taxon>
        <taxon>Hacavirus</taxon>
        <taxon>Hacavirus italiense</taxon>
        <taxon>Hacavirus HCTV1</taxon>
    </lineage>
</organism>
<dbReference type="Proteomes" id="UP000202086">
    <property type="component" value="Segment"/>
</dbReference>
<evidence type="ECO:0000256" key="1">
    <source>
        <dbReference type="SAM" id="MobiDB-lite"/>
    </source>
</evidence>
<dbReference type="OrthoDB" id="23664at10239"/>
<dbReference type="KEGG" id="vg:16193611"/>
<evidence type="ECO:0000313" key="3">
    <source>
        <dbReference type="EMBL" id="AGM11967.1"/>
    </source>
</evidence>
<accession>R4TMK8</accession>
<reference evidence="3 4" key="1">
    <citation type="submission" date="2012-12" db="EMBL/GenBank/DDBJ databases">
        <authorList>
            <person name="Sencilo A."/>
            <person name="Jacobs-Sera D."/>
            <person name="Russell D.A."/>
            <person name="Ko C."/>
            <person name="Atanasova N."/>
            <person name="Osterlund E."/>
            <person name="Oksanen H.M."/>
            <person name="Bamford D.H."/>
            <person name="Hatfull G.F."/>
            <person name="Roine E."/>
            <person name="Hendrix R.W."/>
        </authorList>
    </citation>
    <scope>NUCLEOTIDE SEQUENCE [LARGE SCALE GENOMIC DNA]</scope>
</reference>
<evidence type="ECO:0000313" key="4">
    <source>
        <dbReference type="Proteomes" id="UP000202086"/>
    </source>
</evidence>
<protein>
    <submittedName>
        <fullName evidence="3">GpF-like protein</fullName>
    </submittedName>
</protein>
<name>R4TMK8_9CAUD</name>
<dbReference type="InterPro" id="IPR006528">
    <property type="entry name" value="Phage_head_morphogenesis_dom"/>
</dbReference>
<dbReference type="Pfam" id="PF04233">
    <property type="entry name" value="Phage_Mu_F"/>
    <property type="match status" value="1"/>
</dbReference>
<feature type="region of interest" description="Disordered" evidence="1">
    <location>
        <begin position="21"/>
        <end position="54"/>
    </location>
</feature>
<feature type="compositionally biased region" description="Basic and acidic residues" evidence="1">
    <location>
        <begin position="21"/>
        <end position="34"/>
    </location>
</feature>
<dbReference type="GeneID" id="16193611"/>
<sequence>MINTKNDPEVINWLAEAIESIEQKEEDKTDEKDGVTTSTGGYSNAVYGGVSGSTVPDDHWESDYMDLSKRQSLTEKWEESDLDFDDVDELMFNAFRRTVWWEPDDGEDFSKAPDMWRSDDYVPEFVKEFIREVIKNGVIYDQFKDVPKAAIIKIEEIFRDSLTQPQGWSVHSLASDLEDEFPGLSMSQAQTIARNETAAIMNTAREEAYKSRPDEEEYEYYWSNPQDHRTTDVCNEIIEEIDNQGGAVDLPTLKDILMDKARKYKDDPENGGTPGRVGEWLPHFECRSTFVREVYL</sequence>
<gene>
    <name evidence="3" type="primary">108</name>
    <name evidence="3" type="ORF">DNAM5_108</name>
</gene>
<proteinExistence type="predicted"/>
<dbReference type="EMBL" id="KC292029">
    <property type="protein sequence ID" value="AGM11967.1"/>
    <property type="molecule type" value="Genomic_DNA"/>
</dbReference>